<feature type="region of interest" description="Disordered" evidence="6">
    <location>
        <begin position="1"/>
        <end position="33"/>
    </location>
</feature>
<dbReference type="CDD" id="cd00038">
    <property type="entry name" value="CAP_ED"/>
    <property type="match status" value="1"/>
</dbReference>
<dbReference type="RefSeq" id="XP_040961291.1">
    <property type="nucleotide sequence ID" value="XM_041105357.1"/>
</dbReference>
<sequence>MASYDKDEVPMLSDTYPQSSENNRDSQSQTFISRTRSASISIPLNSMESYQNTHLVGHTGPLRNERKTPFIQMSGPLYISRKPENSFQLNQSTAAGQKMMEPKAEKFPSFNGKDENDWPDNNYSGKNEHLLRSGQLGMCSDPYCTTCPTYYNFKPEQQKNSRVSGIFDTKYAFYGDAKGWARRLVSFLCSYVPGIMNPHAKVVQQWNKFFVISCLMAVFIDPLFFFLLSVQKENKCIVIDWPATKLFVGLRSVTDFIYMLNMLLQFRLAYVAPESTVVGAGELVDHPKEIAFNYLGGYFSLDLFVVLPLPQRVNQCLRNACGNSNIRNCKEFIDCGSGHSPNRNELQIWTNNSNVSACFTEDGFSYGIYVPTVNLTTEPSIVTRYVYSLFWGFQQISTLAGNQTPSYFVWEVLFTMAIVGLGLLLFALLIGNMQNFLQALGRRRLEMSLRRRDVEQWMSHRRLPIELRRKVREAERYNWAATRGVNEEMLIENLPEDLQREIRRHLFKFVKKVRIFALMNDTILDAICKRLRQKIYIKESYVLSRGCLIEKMVFIVRGTMESVEENGIRNPLSEGDVCGEELLNWCLEHSSVNRDVKKIKLPGQSLHSISSREVRCVTNVEAFSIRAADLQEVTSLFPRFFRTPRVIRAIRNESPYWKTFAAICIQVAWRYRKKCLNRANTSQSTCC</sequence>
<dbReference type="Gene3D" id="2.60.120.10">
    <property type="entry name" value="Jelly Rolls"/>
    <property type="match status" value="1"/>
</dbReference>
<keyword evidence="4" id="KW-0813">Transport</keyword>
<reference evidence="9" key="1">
    <citation type="journal article" date="2020" name="Nat. Genet.">
        <title>Genomic diversifications of five Gossypium allopolyploid species and their impact on cotton improvement.</title>
        <authorList>
            <person name="Chen Z.J."/>
            <person name="Sreedasyam A."/>
            <person name="Ando A."/>
            <person name="Song Q."/>
            <person name="De Santiago L.M."/>
            <person name="Hulse-Kemp A.M."/>
            <person name="Ding M."/>
            <person name="Ye W."/>
            <person name="Kirkbride R.C."/>
            <person name="Jenkins J."/>
            <person name="Plott C."/>
            <person name="Lovell J."/>
            <person name="Lin Y.M."/>
            <person name="Vaughn R."/>
            <person name="Liu B."/>
            <person name="Simpson S."/>
            <person name="Scheffler B.E."/>
            <person name="Wen L."/>
            <person name="Saski C.A."/>
            <person name="Grover C.E."/>
            <person name="Hu G."/>
            <person name="Conover J.L."/>
            <person name="Carlson J.W."/>
            <person name="Shu S."/>
            <person name="Boston L.B."/>
            <person name="Williams M."/>
            <person name="Peterson D.G."/>
            <person name="McGee K."/>
            <person name="Jones D.C."/>
            <person name="Wendel J.F."/>
            <person name="Stelly D.M."/>
            <person name="Grimwood J."/>
            <person name="Schmutz J."/>
        </authorList>
    </citation>
    <scope>NUCLEOTIDE SEQUENCE [LARGE SCALE GENOMIC DNA]</scope>
    <source>
        <strain evidence="9">cv. TM-1</strain>
    </source>
</reference>
<name>A0ABM3B2M4_GOSHI</name>
<proteinExistence type="predicted"/>
<feature type="domain" description="Cyclic nucleotide-binding" evidence="8">
    <location>
        <begin position="515"/>
        <end position="583"/>
    </location>
</feature>
<protein>
    <submittedName>
        <fullName evidence="10">Probable cyclic nucleotide-gated ion channel 20, chloroplastic isoform X3</fullName>
    </submittedName>
</protein>
<dbReference type="SUPFAM" id="SSF81324">
    <property type="entry name" value="Voltage-gated potassium channels"/>
    <property type="match status" value="1"/>
</dbReference>
<dbReference type="PANTHER" id="PTHR45651:SF11">
    <property type="entry name" value="CYCLIC NUCLEOTIDE-GATED ION CHANNEL 20, CHLOROPLASTIC-RELATED"/>
    <property type="match status" value="1"/>
</dbReference>
<dbReference type="InterPro" id="IPR000595">
    <property type="entry name" value="cNMP-bd_dom"/>
</dbReference>
<feature type="transmembrane region" description="Helical" evidence="7">
    <location>
        <begin position="407"/>
        <end position="430"/>
    </location>
</feature>
<keyword evidence="1" id="KW-0140">cGMP</keyword>
<dbReference type="GeneID" id="107904702"/>
<evidence type="ECO:0000256" key="4">
    <source>
        <dbReference type="ARBA" id="ARBA00023286"/>
    </source>
</evidence>
<evidence type="ECO:0000256" key="2">
    <source>
        <dbReference type="ARBA" id="ARBA00022860"/>
    </source>
</evidence>
<feature type="compositionally biased region" description="Polar residues" evidence="6">
    <location>
        <begin position="15"/>
        <end position="33"/>
    </location>
</feature>
<dbReference type="Gene3D" id="1.10.287.630">
    <property type="entry name" value="Helix hairpin bin"/>
    <property type="match status" value="1"/>
</dbReference>
<keyword evidence="2" id="KW-0112">Calmodulin-binding</keyword>
<evidence type="ECO:0000313" key="9">
    <source>
        <dbReference type="Proteomes" id="UP000818029"/>
    </source>
</evidence>
<feature type="transmembrane region" description="Helical" evidence="7">
    <location>
        <begin position="209"/>
        <end position="228"/>
    </location>
</feature>
<keyword evidence="7" id="KW-0472">Membrane</keyword>
<keyword evidence="5" id="KW-0407">Ion channel</keyword>
<dbReference type="PROSITE" id="PS50042">
    <property type="entry name" value="CNMP_BINDING_3"/>
    <property type="match status" value="1"/>
</dbReference>
<evidence type="ECO:0000256" key="6">
    <source>
        <dbReference type="SAM" id="MobiDB-lite"/>
    </source>
</evidence>
<dbReference type="InterPro" id="IPR018490">
    <property type="entry name" value="cNMP-bd_dom_sf"/>
</dbReference>
<dbReference type="InterPro" id="IPR014710">
    <property type="entry name" value="RmlC-like_jellyroll"/>
</dbReference>
<keyword evidence="9" id="KW-1185">Reference proteome</keyword>
<dbReference type="PANTHER" id="PTHR45651">
    <property type="entry name" value="CYCLIC NUCLEOTIDE-GATED ION CHANNEL 15-RELATED-RELATED"/>
    <property type="match status" value="1"/>
</dbReference>
<evidence type="ECO:0000256" key="1">
    <source>
        <dbReference type="ARBA" id="ARBA00022535"/>
    </source>
</evidence>
<dbReference type="Proteomes" id="UP000818029">
    <property type="component" value="Chromosome D11"/>
</dbReference>
<keyword evidence="7" id="KW-0812">Transmembrane</keyword>
<keyword evidence="3" id="KW-0547">Nucleotide-binding</keyword>
<evidence type="ECO:0000256" key="7">
    <source>
        <dbReference type="SAM" id="Phobius"/>
    </source>
</evidence>
<keyword evidence="7" id="KW-1133">Transmembrane helix</keyword>
<dbReference type="SUPFAM" id="SSF51206">
    <property type="entry name" value="cAMP-binding domain-like"/>
    <property type="match status" value="1"/>
</dbReference>
<gene>
    <name evidence="10" type="primary">LOC107904702</name>
</gene>
<organism evidence="9 10">
    <name type="scientific">Gossypium hirsutum</name>
    <name type="common">Upland cotton</name>
    <name type="synonym">Gossypium mexicanum</name>
    <dbReference type="NCBI Taxonomy" id="3635"/>
    <lineage>
        <taxon>Eukaryota</taxon>
        <taxon>Viridiplantae</taxon>
        <taxon>Streptophyta</taxon>
        <taxon>Embryophyta</taxon>
        <taxon>Tracheophyta</taxon>
        <taxon>Spermatophyta</taxon>
        <taxon>Magnoliopsida</taxon>
        <taxon>eudicotyledons</taxon>
        <taxon>Gunneridae</taxon>
        <taxon>Pentapetalae</taxon>
        <taxon>rosids</taxon>
        <taxon>malvids</taxon>
        <taxon>Malvales</taxon>
        <taxon>Malvaceae</taxon>
        <taxon>Malvoideae</taxon>
        <taxon>Gossypium</taxon>
    </lineage>
</organism>
<keyword evidence="4" id="KW-0406">Ion transport</keyword>
<keyword evidence="4" id="KW-1071">Ligand-gated ion channel</keyword>
<evidence type="ECO:0000313" key="10">
    <source>
        <dbReference type="RefSeq" id="XP_040961291.1"/>
    </source>
</evidence>
<evidence type="ECO:0000256" key="5">
    <source>
        <dbReference type="ARBA" id="ARBA00023303"/>
    </source>
</evidence>
<accession>A0ABM3B2M4</accession>
<reference evidence="10" key="2">
    <citation type="submission" date="2025-08" db="UniProtKB">
        <authorList>
            <consortium name="RefSeq"/>
        </authorList>
    </citation>
    <scope>IDENTIFICATION</scope>
</reference>
<evidence type="ECO:0000259" key="8">
    <source>
        <dbReference type="PROSITE" id="PS50042"/>
    </source>
</evidence>
<keyword evidence="3" id="KW-0142">cGMP-binding</keyword>
<evidence type="ECO:0000256" key="3">
    <source>
        <dbReference type="ARBA" id="ARBA00022992"/>
    </source>
</evidence>